<dbReference type="Proteomes" id="UP000664277">
    <property type="component" value="Unassembled WGS sequence"/>
</dbReference>
<proteinExistence type="predicted"/>
<evidence type="ECO:0008006" key="3">
    <source>
        <dbReference type="Google" id="ProtNLM"/>
    </source>
</evidence>
<reference evidence="1" key="1">
    <citation type="submission" date="2021-02" db="EMBL/GenBank/DDBJ databases">
        <title>Genome-Resolved Metagenomics of a Microbial Community Performing Photosynthetic Biological Nutrient Removal.</title>
        <authorList>
            <person name="Mcdaniel E.A."/>
        </authorList>
    </citation>
    <scope>NUCLEOTIDE SEQUENCE</scope>
    <source>
        <strain evidence="1">UWPOB_OBS1</strain>
    </source>
</reference>
<protein>
    <recommendedName>
        <fullName evidence="3">Tetratricopeptide repeat protein</fullName>
    </recommendedName>
</protein>
<dbReference type="EMBL" id="JAFLCK010000012">
    <property type="protein sequence ID" value="MBN8660670.1"/>
    <property type="molecule type" value="Genomic_DNA"/>
</dbReference>
<dbReference type="SUPFAM" id="SSF48452">
    <property type="entry name" value="TPR-like"/>
    <property type="match status" value="1"/>
</dbReference>
<dbReference type="AlphaFoldDB" id="A0A8J7TL46"/>
<dbReference type="Gene3D" id="1.25.40.10">
    <property type="entry name" value="Tetratricopeptide repeat domain"/>
    <property type="match status" value="1"/>
</dbReference>
<sequence>MTHNEDEEEILENIEDMMPEDFLDLLSATPPSELIAKYSRAELAVAAEGAAELFYSDEETDKKKYARLLDLTTRLAKSKEKTNGINLANSFYCLASYSYRQKEYEEAADLALKAVTTRLASGSEIAESSALHDYFLLVNALCWSKQFAEAEKQAGEWLALSNKLHKEGDTYNSEIHLLRARIFEELSRIADAEDEFVNAIELHEAAKSKNSADAKAAYNAFGEFLKRRGRDSEAEEFINRAKAIKVK</sequence>
<evidence type="ECO:0000313" key="1">
    <source>
        <dbReference type="EMBL" id="MBN8660670.1"/>
    </source>
</evidence>
<gene>
    <name evidence="1" type="ORF">J0M35_09925</name>
</gene>
<accession>A0A8J7TL46</accession>
<evidence type="ECO:0000313" key="2">
    <source>
        <dbReference type="Proteomes" id="UP000664277"/>
    </source>
</evidence>
<organism evidence="1 2">
    <name type="scientific">Candidatus Obscuribacter phosphatis</name>
    <dbReference type="NCBI Taxonomy" id="1906157"/>
    <lineage>
        <taxon>Bacteria</taxon>
        <taxon>Bacillati</taxon>
        <taxon>Candidatus Melainabacteria</taxon>
        <taxon>Candidatus Obscuribacterales</taxon>
        <taxon>Candidatus Obscuribacteraceae</taxon>
        <taxon>Candidatus Obscuribacter</taxon>
    </lineage>
</organism>
<dbReference type="InterPro" id="IPR011990">
    <property type="entry name" value="TPR-like_helical_dom_sf"/>
</dbReference>
<name>A0A8J7TL46_9BACT</name>
<comment type="caution">
    <text evidence="1">The sequence shown here is derived from an EMBL/GenBank/DDBJ whole genome shotgun (WGS) entry which is preliminary data.</text>
</comment>